<dbReference type="SUPFAM" id="SSF53850">
    <property type="entry name" value="Periplasmic binding protein-like II"/>
    <property type="match status" value="1"/>
</dbReference>
<protein>
    <submittedName>
        <fullName evidence="7">Extracellular solute-binding protein, family 1</fullName>
    </submittedName>
</protein>
<feature type="chain" id="PRO_5001755365" evidence="6">
    <location>
        <begin position="20"/>
        <end position="347"/>
    </location>
</feature>
<evidence type="ECO:0000313" key="7">
    <source>
        <dbReference type="EMBL" id="GAK55695.1"/>
    </source>
</evidence>
<keyword evidence="8" id="KW-1185">Reference proteome</keyword>
<keyword evidence="4" id="KW-0574">Periplasm</keyword>
<dbReference type="InterPro" id="IPR001188">
    <property type="entry name" value="Sperm_putr-bd"/>
</dbReference>
<evidence type="ECO:0000256" key="6">
    <source>
        <dbReference type="SAM" id="SignalP"/>
    </source>
</evidence>
<dbReference type="EMBL" id="DF820464">
    <property type="protein sequence ID" value="GAK55695.1"/>
    <property type="molecule type" value="Genomic_DNA"/>
</dbReference>
<gene>
    <name evidence="7" type="ORF">U27_02652</name>
</gene>
<organism evidence="7">
    <name type="scientific">Vecturithrix granuli</name>
    <dbReference type="NCBI Taxonomy" id="1499967"/>
    <lineage>
        <taxon>Bacteria</taxon>
        <taxon>Candidatus Moduliflexota</taxon>
        <taxon>Candidatus Vecturitrichia</taxon>
        <taxon>Candidatus Vecturitrichales</taxon>
        <taxon>Candidatus Vecturitrichaceae</taxon>
        <taxon>Candidatus Vecturithrix</taxon>
    </lineage>
</organism>
<dbReference type="PANTHER" id="PTHR30222">
    <property type="entry name" value="SPERMIDINE/PUTRESCINE-BINDING PERIPLASMIC PROTEIN"/>
    <property type="match status" value="1"/>
</dbReference>
<proteinExistence type="predicted"/>
<comment type="subcellular location">
    <subcellularLocation>
        <location evidence="1">Periplasm</location>
    </subcellularLocation>
</comment>
<dbReference type="eggNOG" id="COG0687">
    <property type="taxonomic scope" value="Bacteria"/>
</dbReference>
<sequence>MMKQFLRVLALIVFIVSMASVLSTSYAQDNVLNVYNWDDYIDDSTIPEFEEKFGVKVHYDVYDSNETLLAKLQAGATGFDVIFPSDYMIKIMVQLDLLEPLNKSKIPNIKNVDPLFLDQPFDPGNQYSLPYTWGTAGIGYLADQITESVDSWSVMFDPKYSGRIVMLDDVREALGAALKYLGYSLNSTNPDELQQAKELLIRQKPLVKAYASAQAEYMLLSGDAWLIHNWSGDVHRATLENSNITYVVPKEGSSKFIDNCAIPKTAQNKELAHAFINFLLEPEVDARIHNHIRYMSPNTAALPYLDEALRNTMQKMSPEIAAKLEYIEDLGQATRLWDKIWTEIKAQ</sequence>
<dbReference type="CDD" id="cd13590">
    <property type="entry name" value="PBP2_PotD_PotF_like"/>
    <property type="match status" value="1"/>
</dbReference>
<dbReference type="PANTHER" id="PTHR30222:SF17">
    <property type="entry name" value="SPERMIDINE_PUTRESCINE-BINDING PERIPLASMIC PROTEIN"/>
    <property type="match status" value="1"/>
</dbReference>
<evidence type="ECO:0000313" key="8">
    <source>
        <dbReference type="Proteomes" id="UP000030661"/>
    </source>
</evidence>
<feature type="binding site" evidence="5">
    <location>
        <begin position="169"/>
        <end position="172"/>
    </location>
    <ligand>
        <name>spermidine</name>
        <dbReference type="ChEBI" id="CHEBI:57834"/>
    </ligand>
</feature>
<accession>A0A081BTP0</accession>
<evidence type="ECO:0000256" key="3">
    <source>
        <dbReference type="ARBA" id="ARBA00022729"/>
    </source>
</evidence>
<dbReference type="PRINTS" id="PR00909">
    <property type="entry name" value="SPERMDNBNDNG"/>
</dbReference>
<evidence type="ECO:0000256" key="4">
    <source>
        <dbReference type="ARBA" id="ARBA00022764"/>
    </source>
</evidence>
<feature type="signal peptide" evidence="6">
    <location>
        <begin position="1"/>
        <end position="19"/>
    </location>
</feature>
<dbReference type="GO" id="GO:0042597">
    <property type="term" value="C:periplasmic space"/>
    <property type="evidence" value="ECO:0007669"/>
    <property type="project" value="UniProtKB-SubCell"/>
</dbReference>
<dbReference type="Proteomes" id="UP000030661">
    <property type="component" value="Unassembled WGS sequence"/>
</dbReference>
<dbReference type="HOGENOM" id="CLU_026974_1_3_0"/>
<dbReference type="AlphaFoldDB" id="A0A081BTP0"/>
<dbReference type="Pfam" id="PF13416">
    <property type="entry name" value="SBP_bac_8"/>
    <property type="match status" value="1"/>
</dbReference>
<name>A0A081BTP0_VECG1</name>
<reference evidence="7" key="1">
    <citation type="journal article" date="2015" name="PeerJ">
        <title>First genomic representation of candidate bacterial phylum KSB3 points to enhanced environmental sensing as a trigger of wastewater bulking.</title>
        <authorList>
            <person name="Sekiguchi Y."/>
            <person name="Ohashi A."/>
            <person name="Parks D.H."/>
            <person name="Yamauchi T."/>
            <person name="Tyson G.W."/>
            <person name="Hugenholtz P."/>
        </authorList>
    </citation>
    <scope>NUCLEOTIDE SEQUENCE [LARGE SCALE GENOMIC DNA]</scope>
</reference>
<dbReference type="PIRSF" id="PIRSF019574">
    <property type="entry name" value="Periplasmic_polyamine_BP"/>
    <property type="match status" value="1"/>
</dbReference>
<evidence type="ECO:0000256" key="2">
    <source>
        <dbReference type="ARBA" id="ARBA00022448"/>
    </source>
</evidence>
<dbReference type="InterPro" id="IPR006059">
    <property type="entry name" value="SBP"/>
</dbReference>
<keyword evidence="2" id="KW-0813">Transport</keyword>
<dbReference type="GO" id="GO:0019808">
    <property type="term" value="F:polyamine binding"/>
    <property type="evidence" value="ECO:0007669"/>
    <property type="project" value="InterPro"/>
</dbReference>
<evidence type="ECO:0000256" key="5">
    <source>
        <dbReference type="PIRSR" id="PIRSR019574-1"/>
    </source>
</evidence>
<dbReference type="GO" id="GO:0015846">
    <property type="term" value="P:polyamine transport"/>
    <property type="evidence" value="ECO:0007669"/>
    <property type="project" value="InterPro"/>
</dbReference>
<dbReference type="STRING" id="1499967.U27_02652"/>
<feature type="binding site" evidence="5">
    <location>
        <position position="87"/>
    </location>
    <ligand>
        <name>spermidine</name>
        <dbReference type="ChEBI" id="CHEBI:57834"/>
    </ligand>
</feature>
<evidence type="ECO:0000256" key="1">
    <source>
        <dbReference type="ARBA" id="ARBA00004418"/>
    </source>
</evidence>
<keyword evidence="3 6" id="KW-0732">Signal</keyword>
<dbReference type="Gene3D" id="3.40.190.10">
    <property type="entry name" value="Periplasmic binding protein-like II"/>
    <property type="match status" value="2"/>
</dbReference>